<reference evidence="2" key="1">
    <citation type="submission" date="2022-03" db="EMBL/GenBank/DDBJ databases">
        <title>Aurantimonas Liuensis sp. Nov., isolated from the hadal seawater of the Mariana Trench.</title>
        <authorList>
            <person name="Liu R."/>
        </authorList>
    </citation>
    <scope>NUCLEOTIDE SEQUENCE</scope>
    <source>
        <strain evidence="2">LRZ36</strain>
    </source>
</reference>
<dbReference type="Proteomes" id="UP001155220">
    <property type="component" value="Unassembled WGS sequence"/>
</dbReference>
<dbReference type="AlphaFoldDB" id="A0A9X2H745"/>
<proteinExistence type="predicted"/>
<evidence type="ECO:0000313" key="3">
    <source>
        <dbReference type="Proteomes" id="UP001155220"/>
    </source>
</evidence>
<feature type="signal peptide" evidence="1">
    <location>
        <begin position="1"/>
        <end position="24"/>
    </location>
</feature>
<sequence>MRLSQAFIPAAAVTSLAAMLSACGVENGGPPPDLPLAEIDGLRADRMGDRVAEAEKPAGSQERVTVTGTYATRGDGVECPKIRTDDGELVGVSYVATDVPLGARVEISGYYVNMTTCRGPVVYAEQLRKL</sequence>
<protein>
    <recommendedName>
        <fullName evidence="4">Lipoprotein</fullName>
    </recommendedName>
</protein>
<dbReference type="RefSeq" id="WP_253963852.1">
    <property type="nucleotide sequence ID" value="NZ_JALHBS010000038.1"/>
</dbReference>
<evidence type="ECO:0000256" key="1">
    <source>
        <dbReference type="SAM" id="SignalP"/>
    </source>
</evidence>
<accession>A0A9X2H745</accession>
<dbReference type="EMBL" id="JALHBS010000038">
    <property type="protein sequence ID" value="MCP3054988.1"/>
    <property type="molecule type" value="Genomic_DNA"/>
</dbReference>
<feature type="chain" id="PRO_5040951875" description="Lipoprotein" evidence="1">
    <location>
        <begin position="25"/>
        <end position="130"/>
    </location>
</feature>
<name>A0A9X2H745_9HYPH</name>
<evidence type="ECO:0008006" key="4">
    <source>
        <dbReference type="Google" id="ProtNLM"/>
    </source>
</evidence>
<keyword evidence="1" id="KW-0732">Signal</keyword>
<keyword evidence="3" id="KW-1185">Reference proteome</keyword>
<evidence type="ECO:0000313" key="2">
    <source>
        <dbReference type="EMBL" id="MCP3054988.1"/>
    </source>
</evidence>
<dbReference type="PROSITE" id="PS51257">
    <property type="entry name" value="PROKAR_LIPOPROTEIN"/>
    <property type="match status" value="1"/>
</dbReference>
<comment type="caution">
    <text evidence="2">The sequence shown here is derived from an EMBL/GenBank/DDBJ whole genome shotgun (WGS) entry which is preliminary data.</text>
</comment>
<gene>
    <name evidence="2" type="ORF">MJ956_07460</name>
</gene>
<organism evidence="2 3">
    <name type="scientific">Aurantimonas marianensis</name>
    <dbReference type="NCBI Taxonomy" id="2920428"/>
    <lineage>
        <taxon>Bacteria</taxon>
        <taxon>Pseudomonadati</taxon>
        <taxon>Pseudomonadota</taxon>
        <taxon>Alphaproteobacteria</taxon>
        <taxon>Hyphomicrobiales</taxon>
        <taxon>Aurantimonadaceae</taxon>
        <taxon>Aurantimonas</taxon>
    </lineage>
</organism>